<evidence type="ECO:0000313" key="2">
    <source>
        <dbReference type="Proteomes" id="UP000053841"/>
    </source>
</evidence>
<protein>
    <submittedName>
        <fullName evidence="1">Uncharacterized protein</fullName>
    </submittedName>
</protein>
<dbReference type="RefSeq" id="XP_007710083.1">
    <property type="nucleotide sequence ID" value="XM_007711893.1"/>
</dbReference>
<proteinExistence type="predicted"/>
<accession>W6YJ51</accession>
<dbReference type="GeneID" id="19152954"/>
<dbReference type="EMBL" id="KI964572">
    <property type="protein sequence ID" value="EUC35644.1"/>
    <property type="molecule type" value="Genomic_DNA"/>
</dbReference>
<gene>
    <name evidence="1" type="ORF">COCCADRAFT_90352</name>
</gene>
<evidence type="ECO:0000313" key="1">
    <source>
        <dbReference type="EMBL" id="EUC35644.1"/>
    </source>
</evidence>
<dbReference type="Proteomes" id="UP000053841">
    <property type="component" value="Unassembled WGS sequence"/>
</dbReference>
<dbReference type="AlphaFoldDB" id="W6YJ51"/>
<reference evidence="1 2" key="1">
    <citation type="journal article" date="2013" name="PLoS Genet.">
        <title>Comparative genome structure, secondary metabolite, and effector coding capacity across Cochliobolus pathogens.</title>
        <authorList>
            <person name="Condon B.J."/>
            <person name="Leng Y."/>
            <person name="Wu D."/>
            <person name="Bushley K.E."/>
            <person name="Ohm R.A."/>
            <person name="Otillar R."/>
            <person name="Martin J."/>
            <person name="Schackwitz W."/>
            <person name="Grimwood J."/>
            <person name="MohdZainudin N."/>
            <person name="Xue C."/>
            <person name="Wang R."/>
            <person name="Manning V.A."/>
            <person name="Dhillon B."/>
            <person name="Tu Z.J."/>
            <person name="Steffenson B.J."/>
            <person name="Salamov A."/>
            <person name="Sun H."/>
            <person name="Lowry S."/>
            <person name="LaButti K."/>
            <person name="Han J."/>
            <person name="Copeland A."/>
            <person name="Lindquist E."/>
            <person name="Barry K."/>
            <person name="Schmutz J."/>
            <person name="Baker S.E."/>
            <person name="Ciuffetti L.M."/>
            <person name="Grigoriev I.V."/>
            <person name="Zhong S."/>
            <person name="Turgeon B.G."/>
        </authorList>
    </citation>
    <scope>NUCLEOTIDE SEQUENCE [LARGE SCALE GENOMIC DNA]</scope>
    <source>
        <strain evidence="1 2">26-R-13</strain>
    </source>
</reference>
<sequence length="68" mass="7758">SSRFASRKPLIFRETVEATVSVHPISVMTSRSMCEFAFTYFNQRVTCVLLGMATWSIFGSSHDWHIAK</sequence>
<feature type="non-terminal residue" evidence="1">
    <location>
        <position position="1"/>
    </location>
</feature>
<keyword evidence="2" id="KW-1185">Reference proteome</keyword>
<name>W6YJ51_COCC2</name>
<organism evidence="1 2">
    <name type="scientific">Cochliobolus carbonum (strain 26-R-13)</name>
    <name type="common">Maize leaf spot fungus</name>
    <name type="synonym">Bipolaris zeicola</name>
    <dbReference type="NCBI Taxonomy" id="930089"/>
    <lineage>
        <taxon>Eukaryota</taxon>
        <taxon>Fungi</taxon>
        <taxon>Dikarya</taxon>
        <taxon>Ascomycota</taxon>
        <taxon>Pezizomycotina</taxon>
        <taxon>Dothideomycetes</taxon>
        <taxon>Pleosporomycetidae</taxon>
        <taxon>Pleosporales</taxon>
        <taxon>Pleosporineae</taxon>
        <taxon>Pleosporaceae</taxon>
        <taxon>Bipolaris</taxon>
    </lineage>
</organism>
<dbReference type="KEGG" id="bze:COCCADRAFT_90352"/>
<dbReference type="HOGENOM" id="CLU_2800839_0_0_1"/>